<evidence type="ECO:0000313" key="17">
    <source>
        <dbReference type="Proteomes" id="UP000070529"/>
    </source>
</evidence>
<feature type="binding site" description="covalent" evidence="13">
    <location>
        <position position="80"/>
    </location>
    <ligand>
        <name>heme</name>
        <dbReference type="ChEBI" id="CHEBI:30413"/>
        <label>2</label>
    </ligand>
</feature>
<evidence type="ECO:0000256" key="9">
    <source>
        <dbReference type="ARBA" id="ARBA00022989"/>
    </source>
</evidence>
<dbReference type="InterPro" id="IPR024717">
    <property type="entry name" value="NapC/NirT/NrfH"/>
</dbReference>
<feature type="binding site" description="axial binding residue" evidence="14">
    <location>
        <position position="175"/>
    </location>
    <ligand>
        <name>heme</name>
        <dbReference type="ChEBI" id="CHEBI:30413"/>
        <label>4</label>
    </ligand>
    <ligandPart>
        <name>Fe</name>
        <dbReference type="ChEBI" id="CHEBI:18248"/>
    </ligandPart>
</feature>
<dbReference type="GO" id="GO:0009055">
    <property type="term" value="F:electron transfer activity"/>
    <property type="evidence" value="ECO:0007669"/>
    <property type="project" value="TreeGrafter"/>
</dbReference>
<evidence type="ECO:0000256" key="4">
    <source>
        <dbReference type="ARBA" id="ARBA00022475"/>
    </source>
</evidence>
<feature type="binding site" description="covalent" evidence="13">
    <location>
        <position position="134"/>
    </location>
    <ligand>
        <name>heme</name>
        <dbReference type="ChEBI" id="CHEBI:30413"/>
        <label>3</label>
    </ligand>
</feature>
<comment type="subcellular location">
    <subcellularLocation>
        <location evidence="1">Cell membrane</location>
        <topology evidence="1">Single-pass membrane protein</topology>
    </subcellularLocation>
</comment>
<keyword evidence="9" id="KW-1133">Transmembrane helix</keyword>
<dbReference type="AlphaFoldDB" id="A0A135I9B0"/>
<feature type="binding site" description="covalent" evidence="13">
    <location>
        <position position="50"/>
    </location>
    <ligand>
        <name>heme</name>
        <dbReference type="ChEBI" id="CHEBI:30413"/>
        <label>1</label>
    </ligand>
</feature>
<dbReference type="Pfam" id="PF03264">
    <property type="entry name" value="Cytochrom_NNT"/>
    <property type="match status" value="1"/>
</dbReference>
<gene>
    <name evidence="16" type="ORF">ATN88_19700</name>
</gene>
<comment type="similarity">
    <text evidence="2">Belongs to the NapC/NirT/NrfH family.</text>
</comment>
<proteinExistence type="inferred from homology"/>
<evidence type="ECO:0000256" key="1">
    <source>
        <dbReference type="ARBA" id="ARBA00004162"/>
    </source>
</evidence>
<feature type="binding site" description="covalent" evidence="13">
    <location>
        <position position="171"/>
    </location>
    <ligand>
        <name>heme</name>
        <dbReference type="ChEBI" id="CHEBI:30413"/>
        <label>4</label>
    </ligand>
</feature>
<feature type="binding site" description="covalent" evidence="13">
    <location>
        <position position="131"/>
    </location>
    <ligand>
        <name>heme</name>
        <dbReference type="ChEBI" id="CHEBI:30413"/>
        <label>3</label>
    </ligand>
</feature>
<dbReference type="OrthoDB" id="9782159at2"/>
<evidence type="ECO:0000256" key="5">
    <source>
        <dbReference type="ARBA" id="ARBA00022617"/>
    </source>
</evidence>
<evidence type="ECO:0000256" key="13">
    <source>
        <dbReference type="PIRSR" id="PIRSR000013-1"/>
    </source>
</evidence>
<name>A0A135I9B0_9GAMM</name>
<dbReference type="STRING" id="294935.ATN88_19700"/>
<keyword evidence="4" id="KW-1003">Cell membrane</keyword>
<feature type="binding site" description="covalent" evidence="13">
    <location>
        <position position="77"/>
    </location>
    <ligand>
        <name>heme</name>
        <dbReference type="ChEBI" id="CHEBI:30413"/>
        <label>2</label>
    </ligand>
</feature>
<dbReference type="InterPro" id="IPR038266">
    <property type="entry name" value="NapC/NirT_cytc_sf"/>
</dbReference>
<evidence type="ECO:0000256" key="14">
    <source>
        <dbReference type="PIRSR" id="PIRSR000013-2"/>
    </source>
</evidence>
<evidence type="ECO:0000256" key="12">
    <source>
        <dbReference type="PIRNR" id="PIRNR000013"/>
    </source>
</evidence>
<dbReference type="GO" id="GO:0009061">
    <property type="term" value="P:anaerobic respiration"/>
    <property type="evidence" value="ECO:0007669"/>
    <property type="project" value="TreeGrafter"/>
</dbReference>
<comment type="PTM">
    <text evidence="12">Binds 4 heme groups per subunit.</text>
</comment>
<sequence>MKKLFAEARNVKRAVVALLVAVGMGLGLLSALPATEVMHALSTNEFCSSCHTMEPMAETFAQSIHGGNNSQGFVAECVDCHLPKSNVVEELYVKGTSGMRHLWGEYVLGMENLDYQALHEKRTDFVFDSGCESCHKQIEPRAVAATEASSIADQTHQLAFNRKETDANFQCSSCHYDIAHPGLKRNMRLREEKLLETLAALQEGTNS</sequence>
<dbReference type="RefSeq" id="WP_067414723.1">
    <property type="nucleotide sequence ID" value="NZ_LNTY01000030.1"/>
</dbReference>
<accession>A0A135I9B0</accession>
<dbReference type="GO" id="GO:0005886">
    <property type="term" value="C:plasma membrane"/>
    <property type="evidence" value="ECO:0007669"/>
    <property type="project" value="UniProtKB-SubCell"/>
</dbReference>
<evidence type="ECO:0000256" key="11">
    <source>
        <dbReference type="ARBA" id="ARBA00023136"/>
    </source>
</evidence>
<feature type="binding site" description="axial binding residue" evidence="14">
    <location>
        <position position="81"/>
    </location>
    <ligand>
        <name>heme</name>
        <dbReference type="ChEBI" id="CHEBI:30413"/>
        <label>2</label>
    </ligand>
    <ligandPart>
        <name>Fe</name>
        <dbReference type="ChEBI" id="CHEBI:18248"/>
    </ligandPart>
</feature>
<dbReference type="EMBL" id="LNTY01000030">
    <property type="protein sequence ID" value="KXF82042.1"/>
    <property type="molecule type" value="Genomic_DNA"/>
</dbReference>
<dbReference type="InterPro" id="IPR005126">
    <property type="entry name" value="NapC/NirT_cyt_c_N"/>
</dbReference>
<keyword evidence="10 12" id="KW-0408">Iron</keyword>
<feature type="binding site" description="covalent" evidence="13">
    <location>
        <position position="174"/>
    </location>
    <ligand>
        <name>heme</name>
        <dbReference type="ChEBI" id="CHEBI:30413"/>
        <label>4</label>
    </ligand>
</feature>
<dbReference type="Proteomes" id="UP000070529">
    <property type="component" value="Unassembled WGS sequence"/>
</dbReference>
<keyword evidence="8 12" id="KW-0249">Electron transport</keyword>
<keyword evidence="3 12" id="KW-0813">Transport</keyword>
<feature type="binding site" description="covalent" evidence="13">
    <location>
        <position position="47"/>
    </location>
    <ligand>
        <name>heme</name>
        <dbReference type="ChEBI" id="CHEBI:30413"/>
        <label>1</label>
    </ligand>
</feature>
<dbReference type="Gene3D" id="1.10.3820.10">
    <property type="entry name" value="Di-heme elbow motif domain"/>
    <property type="match status" value="1"/>
</dbReference>
<evidence type="ECO:0000256" key="10">
    <source>
        <dbReference type="ARBA" id="ARBA00023004"/>
    </source>
</evidence>
<evidence type="ECO:0000256" key="3">
    <source>
        <dbReference type="ARBA" id="ARBA00022448"/>
    </source>
</evidence>
<comment type="caution">
    <text evidence="16">The sequence shown here is derived from an EMBL/GenBank/DDBJ whole genome shotgun (WGS) entry which is preliminary data.</text>
</comment>
<evidence type="ECO:0000256" key="2">
    <source>
        <dbReference type="ARBA" id="ARBA00007395"/>
    </source>
</evidence>
<comment type="cofactor">
    <cofactor evidence="13">
        <name>heme</name>
        <dbReference type="ChEBI" id="CHEBI:30413"/>
    </cofactor>
    <text evidence="13">Binds 4 heme groups per subunit.</text>
</comment>
<keyword evidence="7 12" id="KW-0479">Metal-binding</keyword>
<keyword evidence="11" id="KW-0472">Membrane</keyword>
<dbReference type="GO" id="GO:0019333">
    <property type="term" value="P:denitrification pathway"/>
    <property type="evidence" value="ECO:0007669"/>
    <property type="project" value="InterPro"/>
</dbReference>
<feature type="binding site" description="axial binding residue" evidence="14">
    <location>
        <position position="180"/>
    </location>
    <ligand>
        <name>heme</name>
        <dbReference type="ChEBI" id="CHEBI:30413"/>
        <label>2</label>
    </ligand>
    <ligandPart>
        <name>Fe</name>
        <dbReference type="ChEBI" id="CHEBI:18248"/>
    </ligandPart>
</feature>
<feature type="domain" description="NapC/NirT cytochrome c N-terminal" evidence="15">
    <location>
        <begin position="13"/>
        <end position="181"/>
    </location>
</feature>
<feature type="binding site" description="axial binding residue" evidence="14">
    <location>
        <position position="53"/>
    </location>
    <ligand>
        <name>heme</name>
        <dbReference type="ChEBI" id="CHEBI:30413"/>
        <label>1</label>
    </ligand>
    <ligandPart>
        <name>Fe</name>
        <dbReference type="ChEBI" id="CHEBI:18248"/>
    </ligandPart>
</feature>
<dbReference type="PIRSF" id="PIRSF000013">
    <property type="entry name" value="4_hem_cytochrm_NapC"/>
    <property type="match status" value="1"/>
</dbReference>
<evidence type="ECO:0000256" key="8">
    <source>
        <dbReference type="ARBA" id="ARBA00022982"/>
    </source>
</evidence>
<evidence type="ECO:0000313" key="16">
    <source>
        <dbReference type="EMBL" id="KXF82042.1"/>
    </source>
</evidence>
<organism evidence="16 17">
    <name type="scientific">Enterovibrio coralii</name>
    <dbReference type="NCBI Taxonomy" id="294935"/>
    <lineage>
        <taxon>Bacteria</taxon>
        <taxon>Pseudomonadati</taxon>
        <taxon>Pseudomonadota</taxon>
        <taxon>Gammaproteobacteria</taxon>
        <taxon>Vibrionales</taxon>
        <taxon>Vibrionaceae</taxon>
        <taxon>Enterovibrio</taxon>
    </lineage>
</organism>
<protein>
    <recommendedName>
        <fullName evidence="12">Cytochrome c-type protein</fullName>
    </recommendedName>
</protein>
<dbReference type="InterPro" id="IPR036280">
    <property type="entry name" value="Multihaem_cyt_sf"/>
</dbReference>
<evidence type="ECO:0000256" key="7">
    <source>
        <dbReference type="ARBA" id="ARBA00022723"/>
    </source>
</evidence>
<keyword evidence="5 12" id="KW-0349">Heme</keyword>
<dbReference type="SUPFAM" id="SSF48695">
    <property type="entry name" value="Multiheme cytochromes"/>
    <property type="match status" value="1"/>
</dbReference>
<feature type="binding site" description="axial binding residue" evidence="14">
    <location>
        <position position="135"/>
    </location>
    <ligand>
        <name>heme</name>
        <dbReference type="ChEBI" id="CHEBI:30413"/>
        <label>3</label>
    </ligand>
    <ligandPart>
        <name>Fe</name>
        <dbReference type="ChEBI" id="CHEBI:18248"/>
    </ligandPart>
</feature>
<keyword evidence="17" id="KW-1185">Reference proteome</keyword>
<dbReference type="PANTHER" id="PTHR30333">
    <property type="entry name" value="CYTOCHROME C-TYPE PROTEIN"/>
    <property type="match status" value="1"/>
</dbReference>
<keyword evidence="6" id="KW-0812">Transmembrane</keyword>
<dbReference type="PANTHER" id="PTHR30333:SF1">
    <property type="entry name" value="CYTOCHROME C-TYPE PROTEIN NAPC"/>
    <property type="match status" value="1"/>
</dbReference>
<dbReference type="InterPro" id="IPR051174">
    <property type="entry name" value="Cytochrome_c-type_ET"/>
</dbReference>
<feature type="binding site" evidence="13">
    <location>
        <position position="94"/>
    </location>
    <ligand>
        <name>a menaquinol</name>
        <dbReference type="ChEBI" id="CHEBI:18151"/>
    </ligand>
</feature>
<dbReference type="GO" id="GO:0020037">
    <property type="term" value="F:heme binding"/>
    <property type="evidence" value="ECO:0007669"/>
    <property type="project" value="InterPro"/>
</dbReference>
<evidence type="ECO:0000259" key="15">
    <source>
        <dbReference type="Pfam" id="PF03264"/>
    </source>
</evidence>
<reference evidence="16 17" key="1">
    <citation type="submission" date="2015-11" db="EMBL/GenBank/DDBJ databases">
        <title>Genomic Taxonomy of the Vibrionaceae.</title>
        <authorList>
            <person name="Gomez-Gil B."/>
            <person name="Enciso-Ibarra J."/>
        </authorList>
    </citation>
    <scope>NUCLEOTIDE SEQUENCE [LARGE SCALE GENOMIC DNA]</scope>
    <source>
        <strain evidence="16 17">CAIM 912</strain>
    </source>
</reference>
<evidence type="ECO:0000256" key="6">
    <source>
        <dbReference type="ARBA" id="ARBA00022692"/>
    </source>
</evidence>
<dbReference type="GO" id="GO:0046872">
    <property type="term" value="F:metal ion binding"/>
    <property type="evidence" value="ECO:0007669"/>
    <property type="project" value="UniProtKB-KW"/>
</dbReference>